<feature type="transmembrane region" description="Helical" evidence="7">
    <location>
        <begin position="225"/>
        <end position="245"/>
    </location>
</feature>
<feature type="transmembrane region" description="Helical" evidence="7">
    <location>
        <begin position="128"/>
        <end position="147"/>
    </location>
</feature>
<dbReference type="PANTHER" id="PTHR30151:SF0">
    <property type="entry name" value="ABC TRANSPORTER PERMEASE PROTEIN MJ0413-RELATED"/>
    <property type="match status" value="1"/>
</dbReference>
<dbReference type="InterPro" id="IPR000515">
    <property type="entry name" value="MetI-like"/>
</dbReference>
<feature type="transmembrane region" description="Helical" evidence="7">
    <location>
        <begin position="100"/>
        <end position="122"/>
    </location>
</feature>
<dbReference type="EMBL" id="JAUSUE010000017">
    <property type="protein sequence ID" value="MDQ0204510.1"/>
    <property type="molecule type" value="Genomic_DNA"/>
</dbReference>
<feature type="transmembrane region" description="Helical" evidence="7">
    <location>
        <begin position="192"/>
        <end position="213"/>
    </location>
</feature>
<dbReference type="RefSeq" id="WP_307224818.1">
    <property type="nucleotide sequence ID" value="NZ_CP116940.1"/>
</dbReference>
<evidence type="ECO:0000256" key="5">
    <source>
        <dbReference type="ARBA" id="ARBA00022989"/>
    </source>
</evidence>
<evidence type="ECO:0000256" key="7">
    <source>
        <dbReference type="RuleBase" id="RU363032"/>
    </source>
</evidence>
<dbReference type="PROSITE" id="PS50928">
    <property type="entry name" value="ABC_TM1"/>
    <property type="match status" value="1"/>
</dbReference>
<reference evidence="9 10" key="1">
    <citation type="submission" date="2023-07" db="EMBL/GenBank/DDBJ databases">
        <title>Genomic Encyclopedia of Type Strains, Phase IV (KMG-IV): sequencing the most valuable type-strain genomes for metagenomic binning, comparative biology and taxonomic classification.</title>
        <authorList>
            <person name="Goeker M."/>
        </authorList>
    </citation>
    <scope>NUCLEOTIDE SEQUENCE [LARGE SCALE GENOMIC DNA]</scope>
    <source>
        <strain evidence="9 10">DSM 16980</strain>
    </source>
</reference>
<comment type="subcellular location">
    <subcellularLocation>
        <location evidence="1 7">Cell membrane</location>
        <topology evidence="1 7">Multi-pass membrane protein</topology>
    </subcellularLocation>
</comment>
<keyword evidence="4 7" id="KW-0812">Transmembrane</keyword>
<proteinExistence type="inferred from homology"/>
<gene>
    <name evidence="9" type="ORF">J2S01_002238</name>
</gene>
<evidence type="ECO:0000259" key="8">
    <source>
        <dbReference type="PROSITE" id="PS50928"/>
    </source>
</evidence>
<evidence type="ECO:0000256" key="4">
    <source>
        <dbReference type="ARBA" id="ARBA00022692"/>
    </source>
</evidence>
<keyword evidence="3" id="KW-1003">Cell membrane</keyword>
<protein>
    <submittedName>
        <fullName evidence="9">NitT/TauT family transport system permease protein</fullName>
    </submittedName>
</protein>
<dbReference type="Proteomes" id="UP001239167">
    <property type="component" value="Unassembled WGS sequence"/>
</dbReference>
<keyword evidence="6 7" id="KW-0472">Membrane</keyword>
<evidence type="ECO:0000313" key="10">
    <source>
        <dbReference type="Proteomes" id="UP001239167"/>
    </source>
</evidence>
<accession>A0ABT9YAI8</accession>
<name>A0ABT9YAI8_9FIRM</name>
<dbReference type="SUPFAM" id="SSF161098">
    <property type="entry name" value="MetI-like"/>
    <property type="match status" value="1"/>
</dbReference>
<keyword evidence="10" id="KW-1185">Reference proteome</keyword>
<organism evidence="9 10">
    <name type="scientific">Pectinatus haikarae</name>
    <dbReference type="NCBI Taxonomy" id="349096"/>
    <lineage>
        <taxon>Bacteria</taxon>
        <taxon>Bacillati</taxon>
        <taxon>Bacillota</taxon>
        <taxon>Negativicutes</taxon>
        <taxon>Selenomonadales</taxon>
        <taxon>Selenomonadaceae</taxon>
        <taxon>Pectinatus</taxon>
    </lineage>
</organism>
<feature type="transmembrane region" description="Helical" evidence="7">
    <location>
        <begin position="69"/>
        <end position="88"/>
    </location>
</feature>
<evidence type="ECO:0000256" key="1">
    <source>
        <dbReference type="ARBA" id="ARBA00004651"/>
    </source>
</evidence>
<feature type="transmembrane region" description="Helical" evidence="7">
    <location>
        <begin position="12"/>
        <end position="33"/>
    </location>
</feature>
<evidence type="ECO:0000256" key="3">
    <source>
        <dbReference type="ARBA" id="ARBA00022475"/>
    </source>
</evidence>
<keyword evidence="2 7" id="KW-0813">Transport</keyword>
<evidence type="ECO:0000256" key="2">
    <source>
        <dbReference type="ARBA" id="ARBA00022448"/>
    </source>
</evidence>
<evidence type="ECO:0000256" key="6">
    <source>
        <dbReference type="ARBA" id="ARBA00023136"/>
    </source>
</evidence>
<keyword evidence="5 7" id="KW-1133">Transmembrane helix</keyword>
<evidence type="ECO:0000313" key="9">
    <source>
        <dbReference type="EMBL" id="MDQ0204510.1"/>
    </source>
</evidence>
<dbReference type="CDD" id="cd06261">
    <property type="entry name" value="TM_PBP2"/>
    <property type="match status" value="1"/>
</dbReference>
<dbReference type="InterPro" id="IPR035906">
    <property type="entry name" value="MetI-like_sf"/>
</dbReference>
<comment type="similarity">
    <text evidence="7">Belongs to the binding-protein-dependent transport system permease family.</text>
</comment>
<dbReference type="Pfam" id="PF00528">
    <property type="entry name" value="BPD_transp_1"/>
    <property type="match status" value="1"/>
</dbReference>
<sequence length="257" mass="28009">MKGIIGRINYHFIDISGILIFLLLWEILPRAGIIDGQFIPPLSEVIAAIARLFIAEHLMLHIAASLQRVFIGVILAVILAVPLGFSLAAFKKAAAFLQPLLKIGSQINAFALFPIFILLFGIGETAKISIIFCAAFWPVLFTTLAGVRQIDPLYVKSARSMGAGRLTIFKEIILPGTASSIFTGIHSGTTHAFLMLIAAEMIGAKAGLGWIILNSTANSLMPRLFAAGIIIALLGMFLSYFIHWLEKTIVYWQEDAI</sequence>
<feature type="domain" description="ABC transmembrane type-1" evidence="8">
    <location>
        <begin position="62"/>
        <end position="242"/>
    </location>
</feature>
<dbReference type="PANTHER" id="PTHR30151">
    <property type="entry name" value="ALKANE SULFONATE ABC TRANSPORTER-RELATED, MEMBRANE SUBUNIT"/>
    <property type="match status" value="1"/>
</dbReference>
<comment type="caution">
    <text evidence="9">The sequence shown here is derived from an EMBL/GenBank/DDBJ whole genome shotgun (WGS) entry which is preliminary data.</text>
</comment>
<dbReference type="Gene3D" id="1.10.3720.10">
    <property type="entry name" value="MetI-like"/>
    <property type="match status" value="1"/>
</dbReference>